<gene>
    <name evidence="1" type="ORF">FC43_GL000968</name>
</gene>
<proteinExistence type="predicted"/>
<sequence length="113" mass="12558">MLDALALKATVDHDLAYYDREVTQDYLHAVEFTPLAQIDAPGLIAALQTLRQRRRQVKDLSLLLNAFDTAFDANRFWQALNVSATGIKYQVRSAQAAAALPTLCQLPITPETD</sequence>
<name>A0A0R1U9I3_9LACO</name>
<reference evidence="1 2" key="1">
    <citation type="journal article" date="2015" name="Genome Announc.">
        <title>Expanding the biotechnology potential of lactobacilli through comparative genomics of 213 strains and associated genera.</title>
        <authorList>
            <person name="Sun Z."/>
            <person name="Harris H.M."/>
            <person name="McCann A."/>
            <person name="Guo C."/>
            <person name="Argimon S."/>
            <person name="Zhang W."/>
            <person name="Yang X."/>
            <person name="Jeffery I.B."/>
            <person name="Cooney J.C."/>
            <person name="Kagawa T.F."/>
            <person name="Liu W."/>
            <person name="Song Y."/>
            <person name="Salvetti E."/>
            <person name="Wrobel A."/>
            <person name="Rasinkangas P."/>
            <person name="Parkhill J."/>
            <person name="Rea M.C."/>
            <person name="O'Sullivan O."/>
            <person name="Ritari J."/>
            <person name="Douillard F.P."/>
            <person name="Paul Ross R."/>
            <person name="Yang R."/>
            <person name="Briner A.E."/>
            <person name="Felis G.E."/>
            <person name="de Vos W.M."/>
            <person name="Barrangou R."/>
            <person name="Klaenhammer T.R."/>
            <person name="Caufield P.W."/>
            <person name="Cui Y."/>
            <person name="Zhang H."/>
            <person name="O'Toole P.W."/>
        </authorList>
    </citation>
    <scope>NUCLEOTIDE SEQUENCE [LARGE SCALE GENOMIC DNA]</scope>
    <source>
        <strain evidence="1 2">DSM 15946</strain>
    </source>
</reference>
<organism evidence="1 2">
    <name type="scientific">Limosilactobacillus ingluviei DSM 15946</name>
    <dbReference type="NCBI Taxonomy" id="1423760"/>
    <lineage>
        <taxon>Bacteria</taxon>
        <taxon>Bacillati</taxon>
        <taxon>Bacillota</taxon>
        <taxon>Bacilli</taxon>
        <taxon>Lactobacillales</taxon>
        <taxon>Lactobacillaceae</taxon>
        <taxon>Limosilactobacillus</taxon>
    </lineage>
</organism>
<evidence type="ECO:0000313" key="1">
    <source>
        <dbReference type="EMBL" id="KRL87653.1"/>
    </source>
</evidence>
<dbReference type="AlphaFoldDB" id="A0A0R1U9I3"/>
<evidence type="ECO:0000313" key="2">
    <source>
        <dbReference type="Proteomes" id="UP000050816"/>
    </source>
</evidence>
<protein>
    <submittedName>
        <fullName evidence="1">Uncharacterized protein</fullName>
    </submittedName>
</protein>
<comment type="caution">
    <text evidence="1">The sequence shown here is derived from an EMBL/GenBank/DDBJ whole genome shotgun (WGS) entry which is preliminary data.</text>
</comment>
<dbReference type="Proteomes" id="UP000050816">
    <property type="component" value="Unassembled WGS sequence"/>
</dbReference>
<accession>A0A0R1U9I3</accession>
<dbReference type="PATRIC" id="fig|1423760.3.peg.999"/>
<dbReference type="EMBL" id="AZFK01000088">
    <property type="protein sequence ID" value="KRL87653.1"/>
    <property type="molecule type" value="Genomic_DNA"/>
</dbReference>